<comment type="caution">
    <text evidence="2">The sequence shown here is derived from an EMBL/GenBank/DDBJ whole genome shotgun (WGS) entry which is preliminary data.</text>
</comment>
<proteinExistence type="inferred from homology"/>
<evidence type="ECO:0000313" key="2">
    <source>
        <dbReference type="EMBL" id="PUE59809.1"/>
    </source>
</evidence>
<accession>A0A315ERE3</accession>
<dbReference type="PANTHER" id="PTHR30531">
    <property type="entry name" value="FLAGELLAR BIOSYNTHETIC PROTEIN FLHB"/>
    <property type="match status" value="1"/>
</dbReference>
<organism evidence="2 3">
    <name type="scientific">Limnohabitans curvus</name>
    <dbReference type="NCBI Taxonomy" id="323423"/>
    <lineage>
        <taxon>Bacteria</taxon>
        <taxon>Pseudomonadati</taxon>
        <taxon>Pseudomonadota</taxon>
        <taxon>Betaproteobacteria</taxon>
        <taxon>Burkholderiales</taxon>
        <taxon>Comamonadaceae</taxon>
        <taxon>Limnohabitans</taxon>
    </lineage>
</organism>
<dbReference type="PANTHER" id="PTHR30531:SF12">
    <property type="entry name" value="FLAGELLAR BIOSYNTHETIC PROTEIN FLHB"/>
    <property type="match status" value="1"/>
</dbReference>
<protein>
    <submittedName>
        <fullName evidence="2">Flagellar biosynthesis protein FlhB</fullName>
    </submittedName>
</protein>
<dbReference type="InterPro" id="IPR029025">
    <property type="entry name" value="T3SS_substrate_exporter_C"/>
</dbReference>
<dbReference type="InterPro" id="IPR006135">
    <property type="entry name" value="T3SS_substrate_exporter"/>
</dbReference>
<dbReference type="Gene3D" id="3.40.1690.10">
    <property type="entry name" value="secretion proteins EscU"/>
    <property type="match status" value="1"/>
</dbReference>
<name>A0A315ERE3_9BURK</name>
<gene>
    <name evidence="2" type="ORF">B9Z44_09615</name>
</gene>
<keyword evidence="3" id="KW-1185">Reference proteome</keyword>
<evidence type="ECO:0000313" key="3">
    <source>
        <dbReference type="Proteomes" id="UP000251341"/>
    </source>
</evidence>
<comment type="similarity">
    <text evidence="1">Belongs to the type III secretion exporter family.</text>
</comment>
<sequence>MTDKHYMQAVALEYGRNKAPTVTAKGDDELARRIVAEAKKQGVYVAEDPRLLAMLSRLDVGQEIPEDMFTAVAVILAWVYWLKGMQPGDEKPK</sequence>
<dbReference type="Proteomes" id="UP000251341">
    <property type="component" value="Unassembled WGS sequence"/>
</dbReference>
<keyword evidence="2" id="KW-0966">Cell projection</keyword>
<dbReference type="RefSeq" id="WP_108359717.1">
    <property type="nucleotide sequence ID" value="NZ_NESP01000001.1"/>
</dbReference>
<dbReference type="SUPFAM" id="SSF160544">
    <property type="entry name" value="EscU C-terminal domain-like"/>
    <property type="match status" value="1"/>
</dbReference>
<dbReference type="AlphaFoldDB" id="A0A315ERE3"/>
<dbReference type="Pfam" id="PF01312">
    <property type="entry name" value="Bac_export_2"/>
    <property type="match status" value="1"/>
</dbReference>
<keyword evidence="2" id="KW-0969">Cilium</keyword>
<dbReference type="GO" id="GO:0005886">
    <property type="term" value="C:plasma membrane"/>
    <property type="evidence" value="ECO:0007669"/>
    <property type="project" value="TreeGrafter"/>
</dbReference>
<reference evidence="2 3" key="1">
    <citation type="submission" date="2017-04" db="EMBL/GenBank/DDBJ databases">
        <title>Unexpected and diverse lifestyles within the genus Limnohabitans.</title>
        <authorList>
            <person name="Kasalicky V."/>
            <person name="Mehrshad M."/>
            <person name="Andrei S.-A."/>
            <person name="Salcher M."/>
            <person name="Kratochvilova H."/>
            <person name="Simek K."/>
            <person name="Ghai R."/>
        </authorList>
    </citation>
    <scope>NUCLEOTIDE SEQUENCE [LARGE SCALE GENOMIC DNA]</scope>
    <source>
        <strain evidence="2 3">MWH-C5</strain>
    </source>
</reference>
<keyword evidence="2" id="KW-0282">Flagellum</keyword>
<dbReference type="EMBL" id="NESP01000001">
    <property type="protein sequence ID" value="PUE59809.1"/>
    <property type="molecule type" value="Genomic_DNA"/>
</dbReference>
<evidence type="ECO:0000256" key="1">
    <source>
        <dbReference type="ARBA" id="ARBA00010690"/>
    </source>
</evidence>
<dbReference type="GO" id="GO:0009306">
    <property type="term" value="P:protein secretion"/>
    <property type="evidence" value="ECO:0007669"/>
    <property type="project" value="InterPro"/>
</dbReference>